<feature type="compositionally biased region" description="Polar residues" evidence="1">
    <location>
        <begin position="201"/>
        <end position="213"/>
    </location>
</feature>
<feature type="compositionally biased region" description="Polar residues" evidence="1">
    <location>
        <begin position="222"/>
        <end position="232"/>
    </location>
</feature>
<gene>
    <name evidence="2" type="ORF">PXEA_LOCUS28843</name>
</gene>
<feature type="region of interest" description="Disordered" evidence="1">
    <location>
        <begin position="150"/>
        <end position="283"/>
    </location>
</feature>
<feature type="region of interest" description="Disordered" evidence="1">
    <location>
        <begin position="398"/>
        <end position="468"/>
    </location>
</feature>
<feature type="region of interest" description="Disordered" evidence="1">
    <location>
        <begin position="115"/>
        <end position="138"/>
    </location>
</feature>
<feature type="compositionally biased region" description="Polar residues" evidence="1">
    <location>
        <begin position="441"/>
        <end position="457"/>
    </location>
</feature>
<sequence>MTLVTIAVRPSSSLARRRPTTLADNTIFSSDKVLTGHSPPPPIRRIQLRNLTTSDETIELPKDLVNQDFSDKRHKFGRAFPHIVANTKSNDNCDPFQTTITEDRSGGSVTVFKSVGFSGQHSEPGPTPQPKNSYSKYHDSRIDDYHSLQRHHSNQQYDQRTLQNQQQQQTQRPGGRALFSPWRLLSSPPTRSYKSHLGNCSDPSPKSYTTNGHLSKRLTPCIPTSASQPIESTRNKTNKMGHPTKPPCPEYLNRKTHPHSSPTTQYPQLIDKNDPPSHKSPKLDRNDMISLPLGHCEQRLAASSQTASTLQIRLSQMTQASPIGSSFEQKVLPKRSPSPPSLVPVSKEGQTTVESSIFPLASQRHLNVSKGSSDVGLHHLVVADIVDIKEGALGKQQKTNVEKTHLLATSSPTTSSPNFSSLYRHHSPLESPPISSSSSSLFGTMIQSNSPQSSTPASAPHILPSKSTAVTPHFDRHTQMGSPRRASLTSTAPAFATPLSSGILNLFCPSLTSEADSGALRLPDSVNGSILQLNNNTEAAVRTAACTQGSVEGCGAGLGAEFGLVEHLRHVKVRFGQSVPDLTKVPRRSALKGSREAR</sequence>
<dbReference type="EMBL" id="CAAALY010249751">
    <property type="protein sequence ID" value="VEL35403.1"/>
    <property type="molecule type" value="Genomic_DNA"/>
</dbReference>
<name>A0A448XFP7_9PLAT</name>
<feature type="compositionally biased region" description="Low complexity" evidence="1">
    <location>
        <begin position="154"/>
        <end position="172"/>
    </location>
</feature>
<dbReference type="AlphaFoldDB" id="A0A448XFP7"/>
<evidence type="ECO:0000256" key="1">
    <source>
        <dbReference type="SAM" id="MobiDB-lite"/>
    </source>
</evidence>
<proteinExistence type="predicted"/>
<reference evidence="2" key="1">
    <citation type="submission" date="2018-11" db="EMBL/GenBank/DDBJ databases">
        <authorList>
            <consortium name="Pathogen Informatics"/>
        </authorList>
    </citation>
    <scope>NUCLEOTIDE SEQUENCE</scope>
</reference>
<feature type="compositionally biased region" description="Basic and acidic residues" evidence="1">
    <location>
        <begin position="271"/>
        <end position="283"/>
    </location>
</feature>
<keyword evidence="3" id="KW-1185">Reference proteome</keyword>
<protein>
    <submittedName>
        <fullName evidence="2">Uncharacterized protein</fullName>
    </submittedName>
</protein>
<feature type="region of interest" description="Disordered" evidence="1">
    <location>
        <begin position="325"/>
        <end position="348"/>
    </location>
</feature>
<dbReference type="Proteomes" id="UP000784294">
    <property type="component" value="Unassembled WGS sequence"/>
</dbReference>
<evidence type="ECO:0000313" key="3">
    <source>
        <dbReference type="Proteomes" id="UP000784294"/>
    </source>
</evidence>
<comment type="caution">
    <text evidence="2">The sequence shown here is derived from an EMBL/GenBank/DDBJ whole genome shotgun (WGS) entry which is preliminary data.</text>
</comment>
<accession>A0A448XFP7</accession>
<evidence type="ECO:0000313" key="2">
    <source>
        <dbReference type="EMBL" id="VEL35403.1"/>
    </source>
</evidence>
<feature type="compositionally biased region" description="Low complexity" evidence="1">
    <location>
        <begin position="409"/>
        <end position="421"/>
    </location>
</feature>
<organism evidence="2 3">
    <name type="scientific">Protopolystoma xenopodis</name>
    <dbReference type="NCBI Taxonomy" id="117903"/>
    <lineage>
        <taxon>Eukaryota</taxon>
        <taxon>Metazoa</taxon>
        <taxon>Spiralia</taxon>
        <taxon>Lophotrochozoa</taxon>
        <taxon>Platyhelminthes</taxon>
        <taxon>Monogenea</taxon>
        <taxon>Polyopisthocotylea</taxon>
        <taxon>Polystomatidea</taxon>
        <taxon>Polystomatidae</taxon>
        <taxon>Protopolystoma</taxon>
    </lineage>
</organism>